<sequence>MAPKQRKPTPGSSSSSSSSPSSSKPIPPIDPNSSFTPESFEKELKSLAQKAQSETPLRYFREQSIIYLKSAALLSLIALYSTVSQLNLSPTYGSISSSKWHTKLIMAGCFAGWSTNLTLNRILPFNPEKLLPVLAVYVPVVQFFLGKVSSTLTAQWGPLITEGLTLLPLVTISVACVATYLEGADFPGFLPGWIRDALPGLGSYGFYKLAERVLGGLVEEYVGSTVANTRVGMELALAGSYAILAPSKLLFFALPALLHTALLNTHLPTGHALGNLNKGLEKVGYVVLDRKESLTGYISVVDSPKEGYRVMRCDHSLLGGEWVKFLGQGQFKGNQVAEPIYGVFAMLEAVRLVETPKKIKDEKAKALVIGLGIGTTPAALVAHGIDTTVVEIDPVVHDFALKYFQLPKNHTAVIEDAVTYTSRLAADEEGQRFDYIVHDVFTGGAEPIPLFTLEFLQNLNVLLKPNGVIAINYAGDFALPPPRIVTNTIRSVFPSCRGFREHPRDLEDFTKNQRDFTNMVMFCTKSTSGEVKFRRPTQRDLLNSPSRQAFLYPQHEVKEEDFVKAEGEAEGVLTANDTERLVKWHESSAMGHWGIMRTVLPDAVWEEW</sequence>
<dbReference type="Proteomes" id="UP001172159">
    <property type="component" value="Unassembled WGS sequence"/>
</dbReference>
<feature type="compositionally biased region" description="Low complexity" evidence="2">
    <location>
        <begin position="8"/>
        <end position="24"/>
    </location>
</feature>
<evidence type="ECO:0000256" key="1">
    <source>
        <dbReference type="ARBA" id="ARBA00023115"/>
    </source>
</evidence>
<keyword evidence="3" id="KW-0489">Methyltransferase</keyword>
<dbReference type="CDD" id="cd02440">
    <property type="entry name" value="AdoMet_MTases"/>
    <property type="match status" value="1"/>
</dbReference>
<dbReference type="EMBL" id="JAUKTV010000003">
    <property type="protein sequence ID" value="KAK0742485.1"/>
    <property type="molecule type" value="Genomic_DNA"/>
</dbReference>
<evidence type="ECO:0000313" key="3">
    <source>
        <dbReference type="EMBL" id="KAK0742485.1"/>
    </source>
</evidence>
<keyword evidence="4" id="KW-1185">Reference proteome</keyword>
<dbReference type="NCBIfam" id="NF037959">
    <property type="entry name" value="MFS_SpdSyn"/>
    <property type="match status" value="1"/>
</dbReference>
<dbReference type="Pfam" id="PF01564">
    <property type="entry name" value="Spermine_synth"/>
    <property type="match status" value="1"/>
</dbReference>
<protein>
    <submittedName>
        <fullName evidence="3">S-adenosyl-L-methionine-dependent methyltransferase</fullName>
    </submittedName>
</protein>
<proteinExistence type="predicted"/>
<comment type="caution">
    <text evidence="3">The sequence shown here is derived from an EMBL/GenBank/DDBJ whole genome shotgun (WGS) entry which is preliminary data.</text>
</comment>
<dbReference type="GO" id="GO:0032259">
    <property type="term" value="P:methylation"/>
    <property type="evidence" value="ECO:0007669"/>
    <property type="project" value="UniProtKB-KW"/>
</dbReference>
<evidence type="ECO:0000313" key="4">
    <source>
        <dbReference type="Proteomes" id="UP001172159"/>
    </source>
</evidence>
<dbReference type="FunFam" id="3.40.50.150:FF:000288">
    <property type="entry name" value="Spermine/spermidine synthase, putative"/>
    <property type="match status" value="1"/>
</dbReference>
<feature type="region of interest" description="Disordered" evidence="2">
    <location>
        <begin position="1"/>
        <end position="39"/>
    </location>
</feature>
<gene>
    <name evidence="3" type="ORF">B0T21DRAFT_131532</name>
</gene>
<organism evidence="3 4">
    <name type="scientific">Apiosordaria backusii</name>
    <dbReference type="NCBI Taxonomy" id="314023"/>
    <lineage>
        <taxon>Eukaryota</taxon>
        <taxon>Fungi</taxon>
        <taxon>Dikarya</taxon>
        <taxon>Ascomycota</taxon>
        <taxon>Pezizomycotina</taxon>
        <taxon>Sordariomycetes</taxon>
        <taxon>Sordariomycetidae</taxon>
        <taxon>Sordariales</taxon>
        <taxon>Lasiosphaeriaceae</taxon>
        <taxon>Apiosordaria</taxon>
    </lineage>
</organism>
<dbReference type="InterPro" id="IPR029063">
    <property type="entry name" value="SAM-dependent_MTases_sf"/>
</dbReference>
<keyword evidence="3" id="KW-0808">Transferase</keyword>
<dbReference type="PANTHER" id="PTHR43317">
    <property type="entry name" value="THERMOSPERMINE SYNTHASE ACAULIS5"/>
    <property type="match status" value="1"/>
</dbReference>
<reference evidence="3" key="1">
    <citation type="submission" date="2023-06" db="EMBL/GenBank/DDBJ databases">
        <title>Genome-scale phylogeny and comparative genomics of the fungal order Sordariales.</title>
        <authorList>
            <consortium name="Lawrence Berkeley National Laboratory"/>
            <person name="Hensen N."/>
            <person name="Bonometti L."/>
            <person name="Westerberg I."/>
            <person name="Brannstrom I.O."/>
            <person name="Guillou S."/>
            <person name="Cros-Aarteil S."/>
            <person name="Calhoun S."/>
            <person name="Haridas S."/>
            <person name="Kuo A."/>
            <person name="Mondo S."/>
            <person name="Pangilinan J."/>
            <person name="Riley R."/>
            <person name="Labutti K."/>
            <person name="Andreopoulos B."/>
            <person name="Lipzen A."/>
            <person name="Chen C."/>
            <person name="Yanf M."/>
            <person name="Daum C."/>
            <person name="Ng V."/>
            <person name="Clum A."/>
            <person name="Steindorff A."/>
            <person name="Ohm R."/>
            <person name="Martin F."/>
            <person name="Silar P."/>
            <person name="Natvig D."/>
            <person name="Lalanne C."/>
            <person name="Gautier V."/>
            <person name="Ament-Velasquez S.L."/>
            <person name="Kruys A."/>
            <person name="Hutchinson M.I."/>
            <person name="Powell A.J."/>
            <person name="Barry K."/>
            <person name="Miller A.N."/>
            <person name="Grigoriev I.V."/>
            <person name="Debuchy R."/>
            <person name="Gladieux P."/>
            <person name="Thoren M.H."/>
            <person name="Johannesson H."/>
        </authorList>
    </citation>
    <scope>NUCLEOTIDE SEQUENCE</scope>
    <source>
        <strain evidence="3">CBS 540.89</strain>
    </source>
</reference>
<keyword evidence="1" id="KW-0620">Polyamine biosynthesis</keyword>
<name>A0AA40K1K8_9PEZI</name>
<dbReference type="AlphaFoldDB" id="A0AA40K1K8"/>
<dbReference type="SUPFAM" id="SSF53335">
    <property type="entry name" value="S-adenosyl-L-methionine-dependent methyltransferases"/>
    <property type="match status" value="1"/>
</dbReference>
<dbReference type="GO" id="GO:0008168">
    <property type="term" value="F:methyltransferase activity"/>
    <property type="evidence" value="ECO:0007669"/>
    <property type="project" value="UniProtKB-KW"/>
</dbReference>
<evidence type="ECO:0000256" key="2">
    <source>
        <dbReference type="SAM" id="MobiDB-lite"/>
    </source>
</evidence>
<dbReference type="GO" id="GO:0006596">
    <property type="term" value="P:polyamine biosynthetic process"/>
    <property type="evidence" value="ECO:0007669"/>
    <property type="project" value="UniProtKB-KW"/>
</dbReference>
<dbReference type="Gene3D" id="3.40.50.150">
    <property type="entry name" value="Vaccinia Virus protein VP39"/>
    <property type="match status" value="1"/>
</dbReference>
<accession>A0AA40K1K8</accession>
<dbReference type="PANTHER" id="PTHR43317:SF1">
    <property type="entry name" value="THERMOSPERMINE SYNTHASE ACAULIS5"/>
    <property type="match status" value="1"/>
</dbReference>